<gene>
    <name evidence="6" type="ORF">RI543_002492</name>
</gene>
<dbReference type="InterPro" id="IPR007648">
    <property type="entry name" value="ATPase_inhibitor_mt"/>
</dbReference>
<proteinExistence type="inferred from homology"/>
<name>A0AAN7WT29_9SACH</name>
<evidence type="ECO:0000256" key="3">
    <source>
        <dbReference type="ARBA" id="ARBA00023128"/>
    </source>
</evidence>
<dbReference type="SUPFAM" id="SSF64602">
    <property type="entry name" value="F1 ATPase inhibitor, IF1, C-terminal domain"/>
    <property type="match status" value="1"/>
</dbReference>
<dbReference type="GO" id="GO:0042030">
    <property type="term" value="F:ATPase inhibitor activity"/>
    <property type="evidence" value="ECO:0007669"/>
    <property type="project" value="InterPro"/>
</dbReference>
<dbReference type="EMBL" id="JAWIZZ010000045">
    <property type="protein sequence ID" value="KAK5779953.1"/>
    <property type="molecule type" value="Genomic_DNA"/>
</dbReference>
<keyword evidence="5" id="KW-0175">Coiled coil</keyword>
<evidence type="ECO:0000313" key="6">
    <source>
        <dbReference type="EMBL" id="KAK5779953.1"/>
    </source>
</evidence>
<dbReference type="Proteomes" id="UP001306508">
    <property type="component" value="Unassembled WGS sequence"/>
</dbReference>
<evidence type="ECO:0000313" key="7">
    <source>
        <dbReference type="Proteomes" id="UP001306508"/>
    </source>
</evidence>
<sequence>MLVTPRIVLFNKSLLFNKRVLINSSRTYLLDTSSGGLNSFTKREQAQENQFIRNLEKEQLAHIREEIKRHKEELASLENKINEISKRHNKEGDEAKKN</sequence>
<protein>
    <recommendedName>
        <fullName evidence="4">ATPase inhibitor, mitochondrial</fullName>
    </recommendedName>
</protein>
<evidence type="ECO:0000256" key="4">
    <source>
        <dbReference type="RuleBase" id="RU368087"/>
    </source>
</evidence>
<dbReference type="GO" id="GO:0005739">
    <property type="term" value="C:mitochondrion"/>
    <property type="evidence" value="ECO:0007669"/>
    <property type="project" value="UniProtKB-SubCell"/>
</dbReference>
<comment type="caution">
    <text evidence="6">The sequence shown here is derived from an EMBL/GenBank/DDBJ whole genome shotgun (WGS) entry which is preliminary data.</text>
</comment>
<keyword evidence="7" id="KW-1185">Reference proteome</keyword>
<feature type="coiled-coil region" evidence="5">
    <location>
        <begin position="53"/>
        <end position="94"/>
    </location>
</feature>
<evidence type="ECO:0000256" key="5">
    <source>
        <dbReference type="SAM" id="Coils"/>
    </source>
</evidence>
<keyword evidence="3" id="KW-0496">Mitochondrion</keyword>
<organism evidence="6 7">
    <name type="scientific">Arxiozyma heterogenica</name>
    <dbReference type="NCBI Taxonomy" id="278026"/>
    <lineage>
        <taxon>Eukaryota</taxon>
        <taxon>Fungi</taxon>
        <taxon>Dikarya</taxon>
        <taxon>Ascomycota</taxon>
        <taxon>Saccharomycotina</taxon>
        <taxon>Saccharomycetes</taxon>
        <taxon>Saccharomycetales</taxon>
        <taxon>Saccharomycetaceae</taxon>
        <taxon>Arxiozyma</taxon>
    </lineage>
</organism>
<dbReference type="Gene3D" id="1.20.5.500">
    <property type="entry name" value="Single helix bin"/>
    <property type="match status" value="1"/>
</dbReference>
<dbReference type="Pfam" id="PF04568">
    <property type="entry name" value="IATP"/>
    <property type="match status" value="1"/>
</dbReference>
<comment type="function">
    <text evidence="4">Inhibits the enzyme activity of ATPase.</text>
</comment>
<dbReference type="AlphaFoldDB" id="A0AAN7WT29"/>
<evidence type="ECO:0000256" key="2">
    <source>
        <dbReference type="ARBA" id="ARBA00010901"/>
    </source>
</evidence>
<comment type="similarity">
    <text evidence="2 4">Belongs to the ATPase inhibitor family.</text>
</comment>
<accession>A0AAN7WT29</accession>
<reference evidence="7" key="1">
    <citation type="submission" date="2023-07" db="EMBL/GenBank/DDBJ databases">
        <title>A draft genome of Kazachstania heterogenica Y-27499.</title>
        <authorList>
            <person name="Donic C."/>
            <person name="Kralova J.S."/>
            <person name="Fidel L."/>
            <person name="Ben-Dor S."/>
            <person name="Jung S."/>
        </authorList>
    </citation>
    <scope>NUCLEOTIDE SEQUENCE [LARGE SCALE GENOMIC DNA]</scope>
    <source>
        <strain evidence="7">Y27499</strain>
    </source>
</reference>
<evidence type="ECO:0000256" key="1">
    <source>
        <dbReference type="ARBA" id="ARBA00004173"/>
    </source>
</evidence>
<comment type="subcellular location">
    <subcellularLocation>
        <location evidence="1">Mitochondrion</location>
    </subcellularLocation>
</comment>